<dbReference type="SUPFAM" id="SSF53098">
    <property type="entry name" value="Ribonuclease H-like"/>
    <property type="match status" value="1"/>
</dbReference>
<dbReference type="Gene3D" id="3.30.420.10">
    <property type="entry name" value="Ribonuclease H-like superfamily/Ribonuclease H"/>
    <property type="match status" value="1"/>
</dbReference>
<dbReference type="NCBIfam" id="NF033516">
    <property type="entry name" value="transpos_IS3"/>
    <property type="match status" value="1"/>
</dbReference>
<dbReference type="AlphaFoldDB" id="A0AAP8Q7P2"/>
<comment type="function">
    <text evidence="1">Involved in the transposition of the insertion sequence.</text>
</comment>
<reference evidence="3 4" key="1">
    <citation type="submission" date="2018-02" db="EMBL/GenBank/DDBJ databases">
        <title>Comparative analysis of genomes of three Brevibacillus laterosporus strains producers of potent antimicrobials isolated from silage.</title>
        <authorList>
            <person name="Kojic M."/>
            <person name="Miljkovic M."/>
            <person name="Studholme D."/>
            <person name="Filipic B."/>
        </authorList>
    </citation>
    <scope>NUCLEOTIDE SEQUENCE [LARGE SCALE GENOMIC DNA]</scope>
    <source>
        <strain evidence="3 4">BGSP11</strain>
    </source>
</reference>
<dbReference type="EMBL" id="PRKQ01000076">
    <property type="protein sequence ID" value="PPA89902.1"/>
    <property type="molecule type" value="Genomic_DNA"/>
</dbReference>
<dbReference type="Pfam" id="PF00665">
    <property type="entry name" value="rve"/>
    <property type="match status" value="1"/>
</dbReference>
<dbReference type="InterPro" id="IPR025948">
    <property type="entry name" value="HTH-like_dom"/>
</dbReference>
<dbReference type="InterPro" id="IPR012337">
    <property type="entry name" value="RNaseH-like_sf"/>
</dbReference>
<dbReference type="Proteomes" id="UP000239759">
    <property type="component" value="Unassembled WGS sequence"/>
</dbReference>
<gene>
    <name evidence="3" type="ORF">C4A77_25740</name>
</gene>
<dbReference type="InterPro" id="IPR050900">
    <property type="entry name" value="Transposase_IS3/IS150/IS904"/>
</dbReference>
<feature type="domain" description="Integrase catalytic" evidence="2">
    <location>
        <begin position="132"/>
        <end position="295"/>
    </location>
</feature>
<dbReference type="Pfam" id="PF13276">
    <property type="entry name" value="HTH_21"/>
    <property type="match status" value="1"/>
</dbReference>
<dbReference type="PANTHER" id="PTHR46889:SF4">
    <property type="entry name" value="TRANSPOSASE INSO FOR INSERTION SEQUENCE ELEMENT IS911B-RELATED"/>
    <property type="match status" value="1"/>
</dbReference>
<dbReference type="GO" id="GO:0003676">
    <property type="term" value="F:nucleic acid binding"/>
    <property type="evidence" value="ECO:0007669"/>
    <property type="project" value="InterPro"/>
</dbReference>
<sequence length="295" mass="34736">MLTSVRLQNKYRAIQDLHANENLPVILLCEIAGVSRAAYYKWLQRTPTARELENEAILQDIQAIYARVGGIYGYRRMQLNINRLYHKKFNHKRIYRLMNIVGLQSVIRRKRKRYVPSSAQYVAENRLNREFTSSKPNKKWVTDVTEFKLGNGRKTYLSAILDLYDGSIISYVLGHSNNNKLVFRTLDQAITILKEDEHPLIHSDRGYQYTSHGFMRKIEKANMIHSMSRVGKCIDNGPMESFWGTLKCEKYYLHKYETFEALQQAIDDYIQFYNNERYQERLNGLSPLEYRVQAA</sequence>
<evidence type="ECO:0000259" key="2">
    <source>
        <dbReference type="PROSITE" id="PS50994"/>
    </source>
</evidence>
<dbReference type="InterPro" id="IPR036397">
    <property type="entry name" value="RNaseH_sf"/>
</dbReference>
<proteinExistence type="predicted"/>
<dbReference type="RefSeq" id="WP_104033841.1">
    <property type="nucleotide sequence ID" value="NZ_JAAXNZ010000061.1"/>
</dbReference>
<evidence type="ECO:0000256" key="1">
    <source>
        <dbReference type="ARBA" id="ARBA00002286"/>
    </source>
</evidence>
<dbReference type="InterPro" id="IPR001584">
    <property type="entry name" value="Integrase_cat-core"/>
</dbReference>
<dbReference type="GO" id="GO:0015074">
    <property type="term" value="P:DNA integration"/>
    <property type="evidence" value="ECO:0007669"/>
    <property type="project" value="InterPro"/>
</dbReference>
<name>A0AAP8Q7P2_BRELA</name>
<organism evidence="3 4">
    <name type="scientific">Brevibacillus laterosporus</name>
    <name type="common">Bacillus laterosporus</name>
    <dbReference type="NCBI Taxonomy" id="1465"/>
    <lineage>
        <taxon>Bacteria</taxon>
        <taxon>Bacillati</taxon>
        <taxon>Bacillota</taxon>
        <taxon>Bacilli</taxon>
        <taxon>Bacillales</taxon>
        <taxon>Paenibacillaceae</taxon>
        <taxon>Brevibacillus</taxon>
    </lineage>
</organism>
<accession>A0AAP8Q7P2</accession>
<dbReference type="PROSITE" id="PS50994">
    <property type="entry name" value="INTEGRASE"/>
    <property type="match status" value="1"/>
</dbReference>
<dbReference type="InterPro" id="IPR048020">
    <property type="entry name" value="Transpos_IS3"/>
</dbReference>
<evidence type="ECO:0000313" key="3">
    <source>
        <dbReference type="EMBL" id="PPA89902.1"/>
    </source>
</evidence>
<dbReference type="PANTHER" id="PTHR46889">
    <property type="entry name" value="TRANSPOSASE INSF FOR INSERTION SEQUENCE IS3B-RELATED"/>
    <property type="match status" value="1"/>
</dbReference>
<dbReference type="Pfam" id="PF13333">
    <property type="entry name" value="rve_2"/>
    <property type="match status" value="1"/>
</dbReference>
<comment type="caution">
    <text evidence="3">The sequence shown here is derived from an EMBL/GenBank/DDBJ whole genome shotgun (WGS) entry which is preliminary data.</text>
</comment>
<protein>
    <recommendedName>
        <fullName evidence="2">Integrase catalytic domain-containing protein</fullName>
    </recommendedName>
</protein>
<evidence type="ECO:0000313" key="4">
    <source>
        <dbReference type="Proteomes" id="UP000239759"/>
    </source>
</evidence>